<evidence type="ECO:0000259" key="25">
    <source>
        <dbReference type="PROSITE" id="PS50011"/>
    </source>
</evidence>
<dbReference type="Proteomes" id="UP000192578">
    <property type="component" value="Unassembled WGS sequence"/>
</dbReference>
<dbReference type="Pfam" id="PF07714">
    <property type="entry name" value="PK_Tyr_Ser-Thr"/>
    <property type="match status" value="1"/>
</dbReference>
<dbReference type="SUPFAM" id="SSF52058">
    <property type="entry name" value="L domain-like"/>
    <property type="match status" value="1"/>
</dbReference>
<keyword evidence="4" id="KW-0597">Phosphoprotein</keyword>
<dbReference type="SMART" id="SM00219">
    <property type="entry name" value="TyrKc"/>
    <property type="match status" value="1"/>
</dbReference>
<dbReference type="InterPro" id="IPR008266">
    <property type="entry name" value="Tyr_kinase_AS"/>
</dbReference>
<keyword evidence="28" id="KW-1185">Reference proteome</keyword>
<keyword evidence="17" id="KW-0829">Tyrosine-protein kinase</keyword>
<dbReference type="GO" id="GO:0051897">
    <property type="term" value="P:positive regulation of phosphatidylinositol 3-kinase/protein kinase B signal transduction"/>
    <property type="evidence" value="ECO:0007669"/>
    <property type="project" value="TreeGrafter"/>
</dbReference>
<keyword evidence="14" id="KW-0524">Neurogenesis</keyword>
<dbReference type="Pfam" id="PF13855">
    <property type="entry name" value="LRR_8"/>
    <property type="match status" value="1"/>
</dbReference>
<evidence type="ECO:0000256" key="16">
    <source>
        <dbReference type="ARBA" id="ARBA00023136"/>
    </source>
</evidence>
<dbReference type="GO" id="GO:0004714">
    <property type="term" value="F:transmembrane receptor protein tyrosine kinase activity"/>
    <property type="evidence" value="ECO:0007669"/>
    <property type="project" value="UniProtKB-EC"/>
</dbReference>
<evidence type="ECO:0000256" key="12">
    <source>
        <dbReference type="ARBA" id="ARBA00022782"/>
    </source>
</evidence>
<comment type="subcellular location">
    <subcellularLocation>
        <location evidence="1">Membrane</location>
        <topology evidence="1">Single-pass type I membrane protein</topology>
    </subcellularLocation>
</comment>
<dbReference type="InterPro" id="IPR013783">
    <property type="entry name" value="Ig-like_fold"/>
</dbReference>
<evidence type="ECO:0000256" key="2">
    <source>
        <dbReference type="ARBA" id="ARBA00011902"/>
    </source>
</evidence>
<dbReference type="AlphaFoldDB" id="A0A1W0X8L6"/>
<keyword evidence="18" id="KW-1015">Disulfide bond</keyword>
<keyword evidence="8" id="KW-0732">Signal</keyword>
<evidence type="ECO:0000256" key="13">
    <source>
        <dbReference type="ARBA" id="ARBA00022840"/>
    </source>
</evidence>
<dbReference type="PROSITE" id="PS50011">
    <property type="entry name" value="PROTEIN_KINASE_DOM"/>
    <property type="match status" value="1"/>
</dbReference>
<comment type="catalytic activity">
    <reaction evidence="22">
        <text>L-tyrosyl-[protein] + ATP = O-phospho-L-tyrosyl-[protein] + ADP + H(+)</text>
        <dbReference type="Rhea" id="RHEA:10596"/>
        <dbReference type="Rhea" id="RHEA-COMP:10136"/>
        <dbReference type="Rhea" id="RHEA-COMP:20101"/>
        <dbReference type="ChEBI" id="CHEBI:15378"/>
        <dbReference type="ChEBI" id="CHEBI:30616"/>
        <dbReference type="ChEBI" id="CHEBI:46858"/>
        <dbReference type="ChEBI" id="CHEBI:61978"/>
        <dbReference type="ChEBI" id="CHEBI:456216"/>
        <dbReference type="EC" id="2.7.10.1"/>
    </reaction>
</comment>
<dbReference type="Pfam" id="PF13927">
    <property type="entry name" value="Ig_3"/>
    <property type="match status" value="1"/>
</dbReference>
<dbReference type="SMART" id="SM00409">
    <property type="entry name" value="IG"/>
    <property type="match status" value="1"/>
</dbReference>
<dbReference type="PROSITE" id="PS50835">
    <property type="entry name" value="IG_LIKE"/>
    <property type="match status" value="1"/>
</dbReference>
<dbReference type="SUPFAM" id="SSF56112">
    <property type="entry name" value="Protein kinase-like (PK-like)"/>
    <property type="match status" value="1"/>
</dbReference>
<evidence type="ECO:0000256" key="4">
    <source>
        <dbReference type="ARBA" id="ARBA00022553"/>
    </source>
</evidence>
<dbReference type="InterPro" id="IPR003599">
    <property type="entry name" value="Ig_sub"/>
</dbReference>
<sequence>MSDEDVCHNGACYCSETSINCRRADTLTGIPLLWPESRMGNITEIYIDHQPRLTHLTASSFRNYTRLQKLTLENNGISFMDGKTFAHNPNLKQLYLRGNKIEILPREAFFDHFLALELVLTENPLVCACENKWLQTLINSSSPILADTGKKLNCTPTGGKRGTLSQRGSIPLGTAPIPDCDVPEIIVWPRLVTLNETDNVTVSCIASGTPPPRVYWKTSDITSDYKITVVRNVSLNRDVHLLHLFNLSYSDNGWITCIADSMAGKEQMQARLIIDGPPRISMAQPVKRLFTTVEYNVTGQPLPNMTWFFNGQVLPVSTMVQVRVSATHDLSTVAGQLSLDGELPRFSGTYVLVAENAYGQANASCVISYKSPGIHFLRPPTNHLTDSNPAFMPARFRATTPGVSPALTSTHVGIIAGSILVTIILLTAIIFLLLKRYRRKQQSSNSQHPLTMEFSKLLCANGNASGQPLLASGSSSAGGVLRNMIENPSYFVRPLTNSNGSTGSSHMRHIPRHLLVFQKELGEGAFGRVYLAKYFDSQETSRLVAVKTLKERVEQDTISDFEREAELLTTFQHDNIVKFFGVCIDGDKERMIVLEYMEEGDLNNYLRTHGPDALLLLPRDSVQTSSLSPLDLFHISVQIACGMHYLSSQHFVHRDLATRNCLVGVDMTVKIGDFGMSRDIYSTDYYKVGENALLPVRWMPPESIVYRRFTTDSDIWSFGVVLWEIFTFGKQPWYALSNYEVVTNVKEGRLLERPPACPEIVYKQVMLCCWRSSPQDRINIRTAHDLLKEMLEKLKTSERLEGQNAYVDVLA</sequence>
<keyword evidence="7 24" id="KW-0812">Transmembrane</keyword>
<keyword evidence="19 27" id="KW-0675">Receptor</keyword>
<dbReference type="FunFam" id="3.30.200.20:FF:000033">
    <property type="entry name" value="Tyrosine-protein kinase receptor"/>
    <property type="match status" value="1"/>
</dbReference>
<evidence type="ECO:0000256" key="1">
    <source>
        <dbReference type="ARBA" id="ARBA00004479"/>
    </source>
</evidence>
<dbReference type="GO" id="GO:0043121">
    <property type="term" value="F:neurotrophin binding"/>
    <property type="evidence" value="ECO:0007669"/>
    <property type="project" value="TreeGrafter"/>
</dbReference>
<reference evidence="28" key="1">
    <citation type="submission" date="2017-01" db="EMBL/GenBank/DDBJ databases">
        <title>Comparative genomics of anhydrobiosis in the tardigrade Hypsibius dujardini.</title>
        <authorList>
            <person name="Yoshida Y."/>
            <person name="Koutsovoulos G."/>
            <person name="Laetsch D."/>
            <person name="Stevens L."/>
            <person name="Kumar S."/>
            <person name="Horikawa D."/>
            <person name="Ishino K."/>
            <person name="Komine S."/>
            <person name="Tomita M."/>
            <person name="Blaxter M."/>
            <person name="Arakawa K."/>
        </authorList>
    </citation>
    <scope>NUCLEOTIDE SEQUENCE [LARGE SCALE GENOMIC DNA]</scope>
    <source>
        <strain evidence="28">Z151</strain>
    </source>
</reference>
<dbReference type="InterPro" id="IPR003591">
    <property type="entry name" value="Leu-rich_rpt_typical-subtyp"/>
</dbReference>
<gene>
    <name evidence="27" type="ORF">BV898_02479</name>
</gene>
<dbReference type="GO" id="GO:0005886">
    <property type="term" value="C:plasma membrane"/>
    <property type="evidence" value="ECO:0007669"/>
    <property type="project" value="TreeGrafter"/>
</dbReference>
<dbReference type="GO" id="GO:0005524">
    <property type="term" value="F:ATP binding"/>
    <property type="evidence" value="ECO:0007669"/>
    <property type="project" value="UniProtKB-UniRule"/>
</dbReference>
<dbReference type="InterPro" id="IPR000719">
    <property type="entry name" value="Prot_kinase_dom"/>
</dbReference>
<evidence type="ECO:0000256" key="17">
    <source>
        <dbReference type="ARBA" id="ARBA00023137"/>
    </source>
</evidence>
<dbReference type="Gene3D" id="1.10.510.10">
    <property type="entry name" value="Transferase(Phosphotransferase) domain 1"/>
    <property type="match status" value="1"/>
</dbReference>
<evidence type="ECO:0000256" key="19">
    <source>
        <dbReference type="ARBA" id="ARBA00023170"/>
    </source>
</evidence>
<dbReference type="Gene3D" id="3.80.10.10">
    <property type="entry name" value="Ribonuclease Inhibitor"/>
    <property type="match status" value="1"/>
</dbReference>
<dbReference type="PROSITE" id="PS00107">
    <property type="entry name" value="PROTEIN_KINASE_ATP"/>
    <property type="match status" value="1"/>
</dbReference>
<evidence type="ECO:0000256" key="23">
    <source>
        <dbReference type="PROSITE-ProRule" id="PRU10141"/>
    </source>
</evidence>
<organism evidence="27 28">
    <name type="scientific">Hypsibius exemplaris</name>
    <name type="common">Freshwater tardigrade</name>
    <dbReference type="NCBI Taxonomy" id="2072580"/>
    <lineage>
        <taxon>Eukaryota</taxon>
        <taxon>Metazoa</taxon>
        <taxon>Ecdysozoa</taxon>
        <taxon>Tardigrada</taxon>
        <taxon>Eutardigrada</taxon>
        <taxon>Parachela</taxon>
        <taxon>Hypsibioidea</taxon>
        <taxon>Hypsibiidae</taxon>
        <taxon>Hypsibius</taxon>
    </lineage>
</organism>
<dbReference type="OrthoDB" id="3256376at2759"/>
<evidence type="ECO:0000256" key="18">
    <source>
        <dbReference type="ARBA" id="ARBA00023157"/>
    </source>
</evidence>
<dbReference type="Gene3D" id="3.30.200.20">
    <property type="entry name" value="Phosphorylase Kinase, domain 1"/>
    <property type="match status" value="1"/>
</dbReference>
<evidence type="ECO:0000256" key="14">
    <source>
        <dbReference type="ARBA" id="ARBA00022902"/>
    </source>
</evidence>
<evidence type="ECO:0000256" key="21">
    <source>
        <dbReference type="ARBA" id="ARBA00023319"/>
    </source>
</evidence>
<keyword evidence="3" id="KW-0217">Developmental protein</keyword>
<dbReference type="InterPro" id="IPR011009">
    <property type="entry name" value="Kinase-like_dom_sf"/>
</dbReference>
<dbReference type="GO" id="GO:0043235">
    <property type="term" value="C:receptor complex"/>
    <property type="evidence" value="ECO:0007669"/>
    <property type="project" value="TreeGrafter"/>
</dbReference>
<dbReference type="GO" id="GO:1990090">
    <property type="term" value="P:cellular response to nerve growth factor stimulus"/>
    <property type="evidence" value="ECO:0007669"/>
    <property type="project" value="TreeGrafter"/>
</dbReference>
<feature type="binding site" evidence="23">
    <location>
        <position position="547"/>
    </location>
    <ligand>
        <name>ATP</name>
        <dbReference type="ChEBI" id="CHEBI:30616"/>
    </ligand>
</feature>
<evidence type="ECO:0000256" key="24">
    <source>
        <dbReference type="SAM" id="Phobius"/>
    </source>
</evidence>
<feature type="transmembrane region" description="Helical" evidence="24">
    <location>
        <begin position="412"/>
        <end position="434"/>
    </location>
</feature>
<keyword evidence="15 24" id="KW-1133">Transmembrane helix</keyword>
<proteinExistence type="predicted"/>
<dbReference type="EMBL" id="MTYJ01000010">
    <property type="protein sequence ID" value="OQV23744.1"/>
    <property type="molecule type" value="Genomic_DNA"/>
</dbReference>
<comment type="caution">
    <text evidence="27">The sequence shown here is derived from an EMBL/GenBank/DDBJ whole genome shotgun (WGS) entry which is preliminary data.</text>
</comment>
<dbReference type="Gene3D" id="2.60.40.10">
    <property type="entry name" value="Immunoglobulins"/>
    <property type="match status" value="2"/>
</dbReference>
<evidence type="ECO:0000313" key="27">
    <source>
        <dbReference type="EMBL" id="OQV23744.1"/>
    </source>
</evidence>
<evidence type="ECO:0000256" key="3">
    <source>
        <dbReference type="ARBA" id="ARBA00022473"/>
    </source>
</evidence>
<name>A0A1W0X8L6_HYPEX</name>
<keyword evidence="6" id="KW-0808">Transferase</keyword>
<dbReference type="InterPro" id="IPR001611">
    <property type="entry name" value="Leu-rich_rpt"/>
</dbReference>
<evidence type="ECO:0000259" key="26">
    <source>
        <dbReference type="PROSITE" id="PS50835"/>
    </source>
</evidence>
<keyword evidence="16 24" id="KW-0472">Membrane</keyword>
<dbReference type="InterPro" id="IPR020635">
    <property type="entry name" value="Tyr_kinase_cat_dom"/>
</dbReference>
<dbReference type="InterPro" id="IPR001245">
    <property type="entry name" value="Ser-Thr/Tyr_kinase_cat_dom"/>
</dbReference>
<dbReference type="GO" id="GO:0007399">
    <property type="term" value="P:nervous system development"/>
    <property type="evidence" value="ECO:0007669"/>
    <property type="project" value="UniProtKB-KW"/>
</dbReference>
<evidence type="ECO:0000256" key="6">
    <source>
        <dbReference type="ARBA" id="ARBA00022679"/>
    </source>
</evidence>
<dbReference type="PRINTS" id="PR00109">
    <property type="entry name" value="TYRKINASE"/>
</dbReference>
<protein>
    <recommendedName>
        <fullName evidence="2">receptor protein-tyrosine kinase</fullName>
        <ecNumber evidence="2">2.7.10.1</ecNumber>
    </recommendedName>
</protein>
<dbReference type="GO" id="GO:0005030">
    <property type="term" value="F:neurotrophin receptor activity"/>
    <property type="evidence" value="ECO:0007669"/>
    <property type="project" value="TreeGrafter"/>
</dbReference>
<dbReference type="PANTHER" id="PTHR24416:SF614">
    <property type="entry name" value="PROTEIN KINASE DOMAIN-CONTAINING PROTEIN"/>
    <property type="match status" value="1"/>
</dbReference>
<dbReference type="PANTHER" id="PTHR24416">
    <property type="entry name" value="TYROSINE-PROTEIN KINASE RECEPTOR"/>
    <property type="match status" value="1"/>
</dbReference>
<keyword evidence="5" id="KW-0433">Leucine-rich repeat</keyword>
<evidence type="ECO:0000256" key="10">
    <source>
        <dbReference type="ARBA" id="ARBA00022741"/>
    </source>
</evidence>
<keyword evidence="9" id="KW-0677">Repeat</keyword>
<dbReference type="InterPro" id="IPR032675">
    <property type="entry name" value="LRR_dom_sf"/>
</dbReference>
<keyword evidence="11" id="KW-0418">Kinase</keyword>
<keyword evidence="13 23" id="KW-0067">ATP-binding</keyword>
<evidence type="ECO:0000256" key="9">
    <source>
        <dbReference type="ARBA" id="ARBA00022737"/>
    </source>
</evidence>
<dbReference type="SUPFAM" id="SSF48726">
    <property type="entry name" value="Immunoglobulin"/>
    <property type="match status" value="2"/>
</dbReference>
<evidence type="ECO:0000256" key="15">
    <source>
        <dbReference type="ARBA" id="ARBA00022989"/>
    </source>
</evidence>
<evidence type="ECO:0000256" key="20">
    <source>
        <dbReference type="ARBA" id="ARBA00023180"/>
    </source>
</evidence>
<evidence type="ECO:0000313" key="28">
    <source>
        <dbReference type="Proteomes" id="UP000192578"/>
    </source>
</evidence>
<evidence type="ECO:0000256" key="11">
    <source>
        <dbReference type="ARBA" id="ARBA00022777"/>
    </source>
</evidence>
<dbReference type="InterPro" id="IPR036179">
    <property type="entry name" value="Ig-like_dom_sf"/>
</dbReference>
<dbReference type="FunFam" id="1.10.510.10:FF:000034">
    <property type="entry name" value="Tyrosine-protein kinase receptor"/>
    <property type="match status" value="1"/>
</dbReference>
<evidence type="ECO:0000256" key="7">
    <source>
        <dbReference type="ARBA" id="ARBA00022692"/>
    </source>
</evidence>
<dbReference type="InterPro" id="IPR007110">
    <property type="entry name" value="Ig-like_dom"/>
</dbReference>
<feature type="domain" description="Protein kinase" evidence="25">
    <location>
        <begin position="515"/>
        <end position="787"/>
    </location>
</feature>
<accession>A0A1W0X8L6</accession>
<keyword evidence="20" id="KW-0325">Glycoprotein</keyword>
<dbReference type="SMART" id="SM00369">
    <property type="entry name" value="LRR_TYP"/>
    <property type="match status" value="2"/>
</dbReference>
<dbReference type="GO" id="GO:0030424">
    <property type="term" value="C:axon"/>
    <property type="evidence" value="ECO:0007669"/>
    <property type="project" value="TreeGrafter"/>
</dbReference>
<keyword evidence="10 23" id="KW-0547">Nucleotide-binding</keyword>
<evidence type="ECO:0000256" key="22">
    <source>
        <dbReference type="ARBA" id="ARBA00051243"/>
    </source>
</evidence>
<dbReference type="PROSITE" id="PS00109">
    <property type="entry name" value="PROTEIN_KINASE_TYR"/>
    <property type="match status" value="1"/>
</dbReference>
<keyword evidence="12" id="KW-0221">Differentiation</keyword>
<evidence type="ECO:0000256" key="5">
    <source>
        <dbReference type="ARBA" id="ARBA00022614"/>
    </source>
</evidence>
<keyword evidence="21" id="KW-0393">Immunoglobulin domain</keyword>
<dbReference type="EC" id="2.7.10.1" evidence="2"/>
<dbReference type="GO" id="GO:0030154">
    <property type="term" value="P:cell differentiation"/>
    <property type="evidence" value="ECO:0007669"/>
    <property type="project" value="UniProtKB-KW"/>
</dbReference>
<feature type="domain" description="Ig-like" evidence="26">
    <location>
        <begin position="183"/>
        <end position="273"/>
    </location>
</feature>
<dbReference type="GO" id="GO:0007169">
    <property type="term" value="P:cell surface receptor protein tyrosine kinase signaling pathway"/>
    <property type="evidence" value="ECO:0007669"/>
    <property type="project" value="TreeGrafter"/>
</dbReference>
<dbReference type="GO" id="GO:0010976">
    <property type="term" value="P:positive regulation of neuron projection development"/>
    <property type="evidence" value="ECO:0007669"/>
    <property type="project" value="TreeGrafter"/>
</dbReference>
<dbReference type="InterPro" id="IPR017441">
    <property type="entry name" value="Protein_kinase_ATP_BS"/>
</dbReference>
<dbReference type="InterPro" id="IPR050122">
    <property type="entry name" value="RTK"/>
</dbReference>
<evidence type="ECO:0000256" key="8">
    <source>
        <dbReference type="ARBA" id="ARBA00022729"/>
    </source>
</evidence>